<dbReference type="AlphaFoldDB" id="A0A562URV2"/>
<feature type="coiled-coil region" evidence="1">
    <location>
        <begin position="74"/>
        <end position="112"/>
    </location>
</feature>
<feature type="transmembrane region" description="Helical" evidence="2">
    <location>
        <begin position="47"/>
        <end position="64"/>
    </location>
</feature>
<organism evidence="3 4">
    <name type="scientific">Stackebrandtia albiflava</name>
    <dbReference type="NCBI Taxonomy" id="406432"/>
    <lineage>
        <taxon>Bacteria</taxon>
        <taxon>Bacillati</taxon>
        <taxon>Actinomycetota</taxon>
        <taxon>Actinomycetes</taxon>
        <taxon>Glycomycetales</taxon>
        <taxon>Glycomycetaceae</taxon>
        <taxon>Stackebrandtia</taxon>
    </lineage>
</organism>
<accession>A0A562URV2</accession>
<keyword evidence="4" id="KW-1185">Reference proteome</keyword>
<dbReference type="EMBL" id="VLLL01000008">
    <property type="protein sequence ID" value="TWJ08346.1"/>
    <property type="molecule type" value="Genomic_DNA"/>
</dbReference>
<gene>
    <name evidence="3" type="ORF">LX16_4574</name>
</gene>
<dbReference type="Proteomes" id="UP000321617">
    <property type="component" value="Unassembled WGS sequence"/>
</dbReference>
<evidence type="ECO:0000256" key="1">
    <source>
        <dbReference type="SAM" id="Coils"/>
    </source>
</evidence>
<keyword evidence="2" id="KW-0812">Transmembrane</keyword>
<feature type="transmembrane region" description="Helical" evidence="2">
    <location>
        <begin position="18"/>
        <end position="35"/>
    </location>
</feature>
<protein>
    <submittedName>
        <fullName evidence="3">Uncharacterized protein</fullName>
    </submittedName>
</protein>
<evidence type="ECO:0000313" key="3">
    <source>
        <dbReference type="EMBL" id="TWJ08346.1"/>
    </source>
</evidence>
<proteinExistence type="predicted"/>
<evidence type="ECO:0000313" key="4">
    <source>
        <dbReference type="Proteomes" id="UP000321617"/>
    </source>
</evidence>
<reference evidence="3 4" key="1">
    <citation type="journal article" date="2013" name="Stand. Genomic Sci.">
        <title>Genomic Encyclopedia of Type Strains, Phase I: The one thousand microbial genomes (KMG-I) project.</title>
        <authorList>
            <person name="Kyrpides N.C."/>
            <person name="Woyke T."/>
            <person name="Eisen J.A."/>
            <person name="Garrity G."/>
            <person name="Lilburn T.G."/>
            <person name="Beck B.J."/>
            <person name="Whitman W.B."/>
            <person name="Hugenholtz P."/>
            <person name="Klenk H.P."/>
        </authorList>
    </citation>
    <scope>NUCLEOTIDE SEQUENCE [LARGE SCALE GENOMIC DNA]</scope>
    <source>
        <strain evidence="3 4">DSM 45044</strain>
    </source>
</reference>
<keyword evidence="2" id="KW-0472">Membrane</keyword>
<sequence length="351" mass="39118">MEPSATERTPIKQRVSIVARKVIVTVVVGVFGYMLTENALNDGPLAVMASVFLGGVAFVTQFLVDTERKLDGLQRSLEHEIAALRRDNAEHLEALREAHSNHQRKLDGHIRRTFRQISEATELHALVSDSPLPAQAVSDWVRAAVQVSKETPELTSQVIQSEIRRGLTFMRELHNGAGSYDGEDRDWLLNLAKLAENSIKATSLATVDSGTGAGDGGLWQTDLGMRYLDYQEQAIRRGVTVQRIFIIDIPQLNPRGPLADVLQRQRARGVEVRVLNPLSMHRAEVNANALYDFIVFDDQVTYETISASRADLGSAPYIRSTRVGVDPTRTAEHLKHFETLWKIATEVSDQF</sequence>
<comment type="caution">
    <text evidence="3">The sequence shown here is derived from an EMBL/GenBank/DDBJ whole genome shotgun (WGS) entry which is preliminary data.</text>
</comment>
<keyword evidence="1" id="KW-0175">Coiled coil</keyword>
<evidence type="ECO:0000256" key="2">
    <source>
        <dbReference type="SAM" id="Phobius"/>
    </source>
</evidence>
<keyword evidence="2" id="KW-1133">Transmembrane helix</keyword>
<name>A0A562URV2_9ACTN</name>